<feature type="region of interest" description="Disordered" evidence="5">
    <location>
        <begin position="59"/>
        <end position="97"/>
    </location>
</feature>
<feature type="compositionally biased region" description="Polar residues" evidence="5">
    <location>
        <begin position="82"/>
        <end position="92"/>
    </location>
</feature>
<geneLocation type="plasmid" evidence="8 9">
    <name>pRetIE4771d</name>
</geneLocation>
<dbReference type="OrthoDB" id="9792021at2"/>
<feature type="domain" description="OmpA-like" evidence="7">
    <location>
        <begin position="132"/>
        <end position="246"/>
    </location>
</feature>
<keyword evidence="3" id="KW-0998">Cell outer membrane</keyword>
<feature type="signal peptide" evidence="6">
    <location>
        <begin position="1"/>
        <end position="25"/>
    </location>
</feature>
<evidence type="ECO:0000256" key="4">
    <source>
        <dbReference type="PROSITE-ProRule" id="PRU00473"/>
    </source>
</evidence>
<evidence type="ECO:0000256" key="3">
    <source>
        <dbReference type="ARBA" id="ARBA00023237"/>
    </source>
</evidence>
<keyword evidence="2 4" id="KW-0472">Membrane</keyword>
<dbReference type="SUPFAM" id="SSF103088">
    <property type="entry name" value="OmpA-like"/>
    <property type="match status" value="1"/>
</dbReference>
<evidence type="ECO:0000256" key="1">
    <source>
        <dbReference type="ARBA" id="ARBA00004442"/>
    </source>
</evidence>
<evidence type="ECO:0000256" key="2">
    <source>
        <dbReference type="ARBA" id="ARBA00023136"/>
    </source>
</evidence>
<protein>
    <submittedName>
        <fullName evidence="8">OmpA/MotB family outer membrane protein</fullName>
    </submittedName>
</protein>
<evidence type="ECO:0000313" key="8">
    <source>
        <dbReference type="EMBL" id="AIC31169.1"/>
    </source>
</evidence>
<evidence type="ECO:0000256" key="5">
    <source>
        <dbReference type="SAM" id="MobiDB-lite"/>
    </source>
</evidence>
<dbReference type="PROSITE" id="PS51123">
    <property type="entry name" value="OMPA_2"/>
    <property type="match status" value="1"/>
</dbReference>
<comment type="subcellular location">
    <subcellularLocation>
        <location evidence="1">Cell outer membrane</location>
    </subcellularLocation>
</comment>
<name>A0A060IC04_RHIET</name>
<dbReference type="AlphaFoldDB" id="A0A060IC04"/>
<dbReference type="InterPro" id="IPR050330">
    <property type="entry name" value="Bact_OuterMem_StrucFunc"/>
</dbReference>
<accession>A0A060IC04</accession>
<dbReference type="RefSeq" id="WP_040142264.1">
    <property type="nucleotide sequence ID" value="NZ_CP006990.1"/>
</dbReference>
<dbReference type="KEGG" id="rei:IE4771_PD00615"/>
<dbReference type="GO" id="GO:0009279">
    <property type="term" value="C:cell outer membrane"/>
    <property type="evidence" value="ECO:0007669"/>
    <property type="project" value="UniProtKB-SubCell"/>
</dbReference>
<reference evidence="8 9" key="1">
    <citation type="submission" date="2013-12" db="EMBL/GenBank/DDBJ databases">
        <title>Complete genome sequence of Rhizobium etli bv. mimosae IE4771.</title>
        <authorList>
            <person name="Bustos P."/>
            <person name="Santamaria R.I."/>
            <person name="Lozano L."/>
            <person name="Ormeno-Orrillo E."/>
            <person name="Rogel M.A."/>
            <person name="Romero D."/>
            <person name="Cevallos M.A."/>
            <person name="Martinez-Romero E."/>
            <person name="Gonzalez V."/>
        </authorList>
    </citation>
    <scope>NUCLEOTIDE SEQUENCE [LARGE SCALE GENOMIC DNA]</scope>
    <source>
        <strain evidence="8 9">IE4771</strain>
        <plasmid evidence="9">Plasmid pRetIE4771d</plasmid>
    </source>
</reference>
<proteinExistence type="predicted"/>
<keyword evidence="6" id="KW-0732">Signal</keyword>
<organism evidence="8 9">
    <name type="scientific">Rhizobium etli bv. mimosae str. IE4771</name>
    <dbReference type="NCBI Taxonomy" id="1432050"/>
    <lineage>
        <taxon>Bacteria</taxon>
        <taxon>Pseudomonadati</taxon>
        <taxon>Pseudomonadota</taxon>
        <taxon>Alphaproteobacteria</taxon>
        <taxon>Hyphomicrobiales</taxon>
        <taxon>Rhizobiaceae</taxon>
        <taxon>Rhizobium/Agrobacterium group</taxon>
        <taxon>Rhizobium</taxon>
    </lineage>
</organism>
<gene>
    <name evidence="8" type="ORF">IE4771_PD00615</name>
</gene>
<dbReference type="Proteomes" id="UP000027180">
    <property type="component" value="Plasmid pRetIE4771d"/>
</dbReference>
<dbReference type="PANTHER" id="PTHR30329:SF21">
    <property type="entry name" value="LIPOPROTEIN YIAD-RELATED"/>
    <property type="match status" value="1"/>
</dbReference>
<dbReference type="CDD" id="cd07185">
    <property type="entry name" value="OmpA_C-like"/>
    <property type="match status" value="1"/>
</dbReference>
<feature type="chain" id="PRO_5001584030" evidence="6">
    <location>
        <begin position="26"/>
        <end position="246"/>
    </location>
</feature>
<dbReference type="InterPro" id="IPR006664">
    <property type="entry name" value="OMP_bac"/>
</dbReference>
<dbReference type="Gene3D" id="3.30.1330.60">
    <property type="entry name" value="OmpA-like domain"/>
    <property type="match status" value="1"/>
</dbReference>
<dbReference type="HOGENOM" id="CLU_016890_5_3_5"/>
<sequence length="246" mass="26861">MKRLLTLKLLVSLALFFTLQSELRAQELNETALKERFQRQMELFKAAKLGPSRGLVLTNSGPAPEATPVPIATPETPPAKIGSTQASSNPGASANVAKEATVEAGPTPGQGPVETSPTTAAATITTPQTYWKLPDDDQVNYRVQFAFDSSAIAPKEKPMLQKLCSVVKEMDIKLIRIVGHTDASGGARYNQNLSTLRAREVARFFTEDCQIPRERLEAVGVGEQFLLDPQKPRADENRRVEFQAVS</sequence>
<keyword evidence="8" id="KW-0614">Plasmid</keyword>
<evidence type="ECO:0000259" key="7">
    <source>
        <dbReference type="PROSITE" id="PS51123"/>
    </source>
</evidence>
<dbReference type="InterPro" id="IPR036737">
    <property type="entry name" value="OmpA-like_sf"/>
</dbReference>
<evidence type="ECO:0000256" key="6">
    <source>
        <dbReference type="SAM" id="SignalP"/>
    </source>
</evidence>
<dbReference type="InterPro" id="IPR006665">
    <property type="entry name" value="OmpA-like"/>
</dbReference>
<dbReference type="PRINTS" id="PR01021">
    <property type="entry name" value="OMPADOMAIN"/>
</dbReference>
<dbReference type="Pfam" id="PF00691">
    <property type="entry name" value="OmpA"/>
    <property type="match status" value="1"/>
</dbReference>
<dbReference type="EMBL" id="CP006990">
    <property type="protein sequence ID" value="AIC31169.1"/>
    <property type="molecule type" value="Genomic_DNA"/>
</dbReference>
<dbReference type="PANTHER" id="PTHR30329">
    <property type="entry name" value="STATOR ELEMENT OF FLAGELLAR MOTOR COMPLEX"/>
    <property type="match status" value="1"/>
</dbReference>
<evidence type="ECO:0000313" key="9">
    <source>
        <dbReference type="Proteomes" id="UP000027180"/>
    </source>
</evidence>